<reference evidence="1" key="1">
    <citation type="submission" date="2020-05" db="UniProtKB">
        <authorList>
            <consortium name="EnsemblMetazoa"/>
        </authorList>
    </citation>
    <scope>IDENTIFICATION</scope>
    <source>
        <strain evidence="1">TTRI</strain>
    </source>
</reference>
<proteinExistence type="predicted"/>
<evidence type="ECO:0000313" key="1">
    <source>
        <dbReference type="EnsemblMetazoa" id="GAUT036451-PA"/>
    </source>
</evidence>
<dbReference type="EnsemblMetazoa" id="GAUT036451-RA">
    <property type="protein sequence ID" value="GAUT036451-PA"/>
    <property type="gene ID" value="GAUT036451"/>
</dbReference>
<evidence type="ECO:0000313" key="2">
    <source>
        <dbReference type="Proteomes" id="UP000078200"/>
    </source>
</evidence>
<dbReference type="Proteomes" id="UP000078200">
    <property type="component" value="Unassembled WGS sequence"/>
</dbReference>
<organism evidence="1 2">
    <name type="scientific">Glossina austeni</name>
    <name type="common">Savannah tsetse fly</name>
    <dbReference type="NCBI Taxonomy" id="7395"/>
    <lineage>
        <taxon>Eukaryota</taxon>
        <taxon>Metazoa</taxon>
        <taxon>Ecdysozoa</taxon>
        <taxon>Arthropoda</taxon>
        <taxon>Hexapoda</taxon>
        <taxon>Insecta</taxon>
        <taxon>Pterygota</taxon>
        <taxon>Neoptera</taxon>
        <taxon>Endopterygota</taxon>
        <taxon>Diptera</taxon>
        <taxon>Brachycera</taxon>
        <taxon>Muscomorpha</taxon>
        <taxon>Hippoboscoidea</taxon>
        <taxon>Glossinidae</taxon>
        <taxon>Glossina</taxon>
    </lineage>
</organism>
<dbReference type="AlphaFoldDB" id="A0A1A9VGH7"/>
<accession>A0A1A9VGH7</accession>
<dbReference type="STRING" id="7395.A0A1A9VGH7"/>
<protein>
    <submittedName>
        <fullName evidence="1">Uncharacterized protein</fullName>
    </submittedName>
</protein>
<sequence length="612" mass="67508">MFMKFFNRAATTQLSQLDQDDIRWLEGICNRIVLHGYMTMSNARELALLEKWSSDAVTIIPPLSSPTSPKATKFCCCPNRRRYNLKQPKLTKTLHVKNIFVDNDFTFIDDSSSTSEEPDKLDKTDANAKNYKRAESWPCAKKKTNAITFNPTGIQQIVNINDISEEPRQIIATINATRVEQKTIDANDDCNDLVELVNNSGNRLETIDKKVKEKSQQLCEIGRLEESCPTISNNCLTNRSLYDETLTIHKTVQEQEPTLQKIDIDDDSKESIVTKISTQSGNEDNKAKASTTATATISASFVTAIEDEEKCENFNRKTTSSTANLEVKLKPTSKTIKHTDEQTTLTTPIQRLSNISEFNSTINCKETSRNSHCNKYCNSNCQFCFNQSCRNFCQLKQSLREPTEPFVSRSNKMTIATIANVTNNKRKRSIGGGGGVGADGGGSGHQVVECDKGGLSLPLNIETPAAVSLKTIRMADTISPPTTPLRSQPTTPSSPLTTTVIKTTMVKRSPANELTMSTATTPIITSTRPTTPSATTAITSPASLPLTLAERTALLVNQGNVQDVAKENNKPTNKCDVDTRLSVKERIAAFVAGNESLIMPETKADDRQNEKL</sequence>
<name>A0A1A9VGH7_GLOAU</name>
<keyword evidence="2" id="KW-1185">Reference proteome</keyword>
<dbReference type="VEuPathDB" id="VectorBase:GAUT036451"/>